<evidence type="ECO:0000313" key="2">
    <source>
        <dbReference type="EMBL" id="ABQ31535.1"/>
    </source>
</evidence>
<dbReference type="Proteomes" id="UP000000245">
    <property type="component" value="Chromosome"/>
</dbReference>
<dbReference type="InterPro" id="IPR036155">
    <property type="entry name" value="Crypto/Photolyase_N_sf"/>
</dbReference>
<dbReference type="HOGENOM" id="CLU_1286445_0_0_5"/>
<gene>
    <name evidence="2" type="ordered locus">Acry_2341</name>
</gene>
<dbReference type="eggNOG" id="COG0415">
    <property type="taxonomic scope" value="Bacteria"/>
</dbReference>
<dbReference type="RefSeq" id="WP_012039983.1">
    <property type="nucleotide sequence ID" value="NC_009484.1"/>
</dbReference>
<dbReference type="PANTHER" id="PTHR11455:SF9">
    <property type="entry name" value="CRYPTOCHROME CIRCADIAN CLOCK 5 ISOFORM X1"/>
    <property type="match status" value="1"/>
</dbReference>
<protein>
    <submittedName>
        <fullName evidence="2">DNA photolyase domain protein</fullName>
    </submittedName>
</protein>
<proteinExistence type="predicted"/>
<dbReference type="SUPFAM" id="SSF52425">
    <property type="entry name" value="Cryptochrome/photolyase, N-terminal domain"/>
    <property type="match status" value="1"/>
</dbReference>
<dbReference type="GO" id="GO:0003677">
    <property type="term" value="F:DNA binding"/>
    <property type="evidence" value="ECO:0007669"/>
    <property type="project" value="TreeGrafter"/>
</dbReference>
<feature type="domain" description="Photolyase/cryptochrome alpha/beta" evidence="1">
    <location>
        <begin position="4"/>
        <end position="133"/>
    </location>
</feature>
<evidence type="ECO:0000313" key="3">
    <source>
        <dbReference type="Proteomes" id="UP000000245"/>
    </source>
</evidence>
<dbReference type="KEGG" id="acr:Acry_2341"/>
<dbReference type="Pfam" id="PF00875">
    <property type="entry name" value="DNA_photolyase"/>
    <property type="match status" value="1"/>
</dbReference>
<keyword evidence="2" id="KW-0456">Lyase</keyword>
<dbReference type="EMBL" id="CP000697">
    <property type="protein sequence ID" value="ABQ31535.1"/>
    <property type="molecule type" value="Genomic_DNA"/>
</dbReference>
<dbReference type="GO" id="GO:0003904">
    <property type="term" value="F:deoxyribodipyrimidine photo-lyase activity"/>
    <property type="evidence" value="ECO:0007669"/>
    <property type="project" value="TreeGrafter"/>
</dbReference>
<dbReference type="PANTHER" id="PTHR11455">
    <property type="entry name" value="CRYPTOCHROME"/>
    <property type="match status" value="1"/>
</dbReference>
<dbReference type="Gene3D" id="3.40.50.620">
    <property type="entry name" value="HUPs"/>
    <property type="match status" value="1"/>
</dbReference>
<dbReference type="AlphaFoldDB" id="A5G103"/>
<dbReference type="InterPro" id="IPR006050">
    <property type="entry name" value="DNA_photolyase_N"/>
</dbReference>
<evidence type="ECO:0000259" key="1">
    <source>
        <dbReference type="PROSITE" id="PS51645"/>
    </source>
</evidence>
<dbReference type="STRING" id="349163.Acry_2341"/>
<name>A5G103_ACICJ</name>
<organism evidence="2 3">
    <name type="scientific">Acidiphilium cryptum (strain JF-5)</name>
    <dbReference type="NCBI Taxonomy" id="349163"/>
    <lineage>
        <taxon>Bacteria</taxon>
        <taxon>Pseudomonadati</taxon>
        <taxon>Pseudomonadota</taxon>
        <taxon>Alphaproteobacteria</taxon>
        <taxon>Acetobacterales</taxon>
        <taxon>Acidocellaceae</taxon>
        <taxon>Acidiphilium</taxon>
    </lineage>
</organism>
<sequence length="214" mass="23160">MGTGVSVVWFKRDLRLADHAALTAASAAGTVLPLVIVEPEYWRLPDISHRQYAFLAGCIEDLAAAIAAAGGRLLVCVGPAIEVLEALRRRLGGFALWSHEETGNRWTHARDRAVRRWARAQGVAWTELRQFGVIRGPALDRDRWAAQWDRMSLLDAASGTSAVPESGVTTTAGSSPATLGPVSWFGWSAVSSSRPDRARGVVHSRGQEWPQAIA</sequence>
<dbReference type="GO" id="GO:0009416">
    <property type="term" value="P:response to light stimulus"/>
    <property type="evidence" value="ECO:0007669"/>
    <property type="project" value="TreeGrafter"/>
</dbReference>
<dbReference type="InterPro" id="IPR002081">
    <property type="entry name" value="Cryptochrome/DNA_photolyase_1"/>
</dbReference>
<keyword evidence="3" id="KW-1185">Reference proteome</keyword>
<dbReference type="InterPro" id="IPR014729">
    <property type="entry name" value="Rossmann-like_a/b/a_fold"/>
</dbReference>
<accession>A5G103</accession>
<dbReference type="PROSITE" id="PS51645">
    <property type="entry name" value="PHR_CRY_ALPHA_BETA"/>
    <property type="match status" value="1"/>
</dbReference>
<reference evidence="2 3" key="1">
    <citation type="submission" date="2007-05" db="EMBL/GenBank/DDBJ databases">
        <title>Complete sequence of chromosome of Acidiphilium cryptum JF-5.</title>
        <authorList>
            <consortium name="US DOE Joint Genome Institute"/>
            <person name="Copeland A."/>
            <person name="Lucas S."/>
            <person name="Lapidus A."/>
            <person name="Barry K."/>
            <person name="Detter J.C."/>
            <person name="Glavina del Rio T."/>
            <person name="Hammon N."/>
            <person name="Israni S."/>
            <person name="Dalin E."/>
            <person name="Tice H."/>
            <person name="Pitluck S."/>
            <person name="Sims D."/>
            <person name="Brettin T."/>
            <person name="Bruce D."/>
            <person name="Han C."/>
            <person name="Schmutz J."/>
            <person name="Larimer F."/>
            <person name="Land M."/>
            <person name="Hauser L."/>
            <person name="Kyrpides N."/>
            <person name="Kim E."/>
            <person name="Magnuson T."/>
            <person name="Richardson P."/>
        </authorList>
    </citation>
    <scope>NUCLEOTIDE SEQUENCE [LARGE SCALE GENOMIC DNA]</scope>
    <source>
        <strain evidence="2 3">JF-5</strain>
    </source>
</reference>
<dbReference type="GO" id="GO:0071949">
    <property type="term" value="F:FAD binding"/>
    <property type="evidence" value="ECO:0007669"/>
    <property type="project" value="TreeGrafter"/>
</dbReference>